<dbReference type="SMART" id="SM00387">
    <property type="entry name" value="HATPase_c"/>
    <property type="match status" value="1"/>
</dbReference>
<evidence type="ECO:0000313" key="7">
    <source>
        <dbReference type="EMBL" id="EQD49521.1"/>
    </source>
</evidence>
<sequence length="115" mass="12620">PALIRQVWVNLLSNAIKYSAPRGVEARIEVTGEASEGWTRYSVRDNGVGFDMRYADKLFGVFQRLHSPEQFEGTGVGLAIVHRVVTRHGGRVKAVGEPDHGATFSFELPIAETAP</sequence>
<evidence type="ECO:0000256" key="5">
    <source>
        <dbReference type="ARBA" id="ARBA00022777"/>
    </source>
</evidence>
<keyword evidence="4" id="KW-0808">Transferase</keyword>
<dbReference type="InterPro" id="IPR050351">
    <property type="entry name" value="BphY/WalK/GraS-like"/>
</dbReference>
<evidence type="ECO:0000256" key="3">
    <source>
        <dbReference type="ARBA" id="ARBA00022553"/>
    </source>
</evidence>
<dbReference type="InterPro" id="IPR036890">
    <property type="entry name" value="HATPase_C_sf"/>
</dbReference>
<dbReference type="PANTHER" id="PTHR42878">
    <property type="entry name" value="TWO-COMPONENT HISTIDINE KINASE"/>
    <property type="match status" value="1"/>
</dbReference>
<dbReference type="PRINTS" id="PR00344">
    <property type="entry name" value="BCTRLSENSOR"/>
</dbReference>
<comment type="caution">
    <text evidence="7">The sequence shown here is derived from an EMBL/GenBank/DDBJ whole genome shotgun (WGS) entry which is preliminary data.</text>
</comment>
<dbReference type="EMBL" id="AUZZ01005493">
    <property type="protein sequence ID" value="EQD49521.1"/>
    <property type="molecule type" value="Genomic_DNA"/>
</dbReference>
<dbReference type="GO" id="GO:0004673">
    <property type="term" value="F:protein histidine kinase activity"/>
    <property type="evidence" value="ECO:0007669"/>
    <property type="project" value="UniProtKB-EC"/>
</dbReference>
<keyword evidence="3" id="KW-0597">Phosphoprotein</keyword>
<reference evidence="7" key="1">
    <citation type="submission" date="2013-08" db="EMBL/GenBank/DDBJ databases">
        <authorList>
            <person name="Mendez C."/>
            <person name="Richter M."/>
            <person name="Ferrer M."/>
            <person name="Sanchez J."/>
        </authorList>
    </citation>
    <scope>NUCLEOTIDE SEQUENCE</scope>
</reference>
<evidence type="ECO:0000256" key="2">
    <source>
        <dbReference type="ARBA" id="ARBA00012438"/>
    </source>
</evidence>
<organism evidence="7">
    <name type="scientific">mine drainage metagenome</name>
    <dbReference type="NCBI Taxonomy" id="410659"/>
    <lineage>
        <taxon>unclassified sequences</taxon>
        <taxon>metagenomes</taxon>
        <taxon>ecological metagenomes</taxon>
    </lineage>
</organism>
<dbReference type="GO" id="GO:0000156">
    <property type="term" value="F:phosphorelay response regulator activity"/>
    <property type="evidence" value="ECO:0007669"/>
    <property type="project" value="TreeGrafter"/>
</dbReference>
<dbReference type="Pfam" id="PF02518">
    <property type="entry name" value="HATPase_c"/>
    <property type="match status" value="1"/>
</dbReference>
<dbReference type="PROSITE" id="PS50109">
    <property type="entry name" value="HIS_KIN"/>
    <property type="match status" value="1"/>
</dbReference>
<dbReference type="SUPFAM" id="SSF55874">
    <property type="entry name" value="ATPase domain of HSP90 chaperone/DNA topoisomerase II/histidine kinase"/>
    <property type="match status" value="1"/>
</dbReference>
<accession>T0ZMF1</accession>
<dbReference type="InterPro" id="IPR004358">
    <property type="entry name" value="Sig_transdc_His_kin-like_C"/>
</dbReference>
<comment type="catalytic activity">
    <reaction evidence="1">
        <text>ATP + protein L-histidine = ADP + protein N-phospho-L-histidine.</text>
        <dbReference type="EC" id="2.7.13.3"/>
    </reaction>
</comment>
<dbReference type="AlphaFoldDB" id="T0ZMF1"/>
<evidence type="ECO:0000256" key="1">
    <source>
        <dbReference type="ARBA" id="ARBA00000085"/>
    </source>
</evidence>
<gene>
    <name evidence="7" type="ORF">B2A_07659</name>
</gene>
<name>T0ZMF1_9ZZZZ</name>
<evidence type="ECO:0000259" key="6">
    <source>
        <dbReference type="PROSITE" id="PS50109"/>
    </source>
</evidence>
<dbReference type="PANTHER" id="PTHR42878:SF15">
    <property type="entry name" value="BACTERIOPHYTOCHROME"/>
    <property type="match status" value="1"/>
</dbReference>
<dbReference type="InterPro" id="IPR003594">
    <property type="entry name" value="HATPase_dom"/>
</dbReference>
<protein>
    <recommendedName>
        <fullName evidence="2">histidine kinase</fullName>
        <ecNumber evidence="2">2.7.13.3</ecNumber>
    </recommendedName>
</protein>
<feature type="non-terminal residue" evidence="7">
    <location>
        <position position="1"/>
    </location>
</feature>
<evidence type="ECO:0000256" key="4">
    <source>
        <dbReference type="ARBA" id="ARBA00022679"/>
    </source>
</evidence>
<dbReference type="InterPro" id="IPR005467">
    <property type="entry name" value="His_kinase_dom"/>
</dbReference>
<proteinExistence type="predicted"/>
<dbReference type="EC" id="2.7.13.3" evidence="2"/>
<reference evidence="7" key="2">
    <citation type="journal article" date="2014" name="ISME J.">
        <title>Microbial stratification in low pH oxic and suboxic macroscopic growths along an acid mine drainage.</title>
        <authorList>
            <person name="Mendez-Garcia C."/>
            <person name="Mesa V."/>
            <person name="Sprenger R.R."/>
            <person name="Richter M."/>
            <person name="Diez M.S."/>
            <person name="Solano J."/>
            <person name="Bargiela R."/>
            <person name="Golyshina O.V."/>
            <person name="Manteca A."/>
            <person name="Ramos J.L."/>
            <person name="Gallego J.R."/>
            <person name="Llorente I."/>
            <person name="Martins Dos Santos V.A."/>
            <person name="Jensen O.N."/>
            <person name="Pelaez A.I."/>
            <person name="Sanchez J."/>
            <person name="Ferrer M."/>
        </authorList>
    </citation>
    <scope>NUCLEOTIDE SEQUENCE</scope>
</reference>
<keyword evidence="5 7" id="KW-0418">Kinase</keyword>
<feature type="domain" description="Histidine kinase" evidence="6">
    <location>
        <begin position="1"/>
        <end position="112"/>
    </location>
</feature>
<dbReference type="Gene3D" id="3.30.565.10">
    <property type="entry name" value="Histidine kinase-like ATPase, C-terminal domain"/>
    <property type="match status" value="1"/>
</dbReference>
<dbReference type="FunFam" id="3.30.565.10:FF:000006">
    <property type="entry name" value="Sensor histidine kinase WalK"/>
    <property type="match status" value="1"/>
</dbReference>
<dbReference type="GO" id="GO:0030295">
    <property type="term" value="F:protein kinase activator activity"/>
    <property type="evidence" value="ECO:0007669"/>
    <property type="project" value="TreeGrafter"/>
</dbReference>
<dbReference type="GO" id="GO:0007234">
    <property type="term" value="P:osmosensory signaling via phosphorelay pathway"/>
    <property type="evidence" value="ECO:0007669"/>
    <property type="project" value="TreeGrafter"/>
</dbReference>